<organism evidence="4 5">
    <name type="scientific">Flavobacterium circumlabens</name>
    <dbReference type="NCBI Taxonomy" id="2133765"/>
    <lineage>
        <taxon>Bacteria</taxon>
        <taxon>Pseudomonadati</taxon>
        <taxon>Bacteroidota</taxon>
        <taxon>Flavobacteriia</taxon>
        <taxon>Flavobacteriales</taxon>
        <taxon>Flavobacteriaceae</taxon>
        <taxon>Flavobacterium</taxon>
    </lineage>
</organism>
<dbReference type="NCBIfam" id="TIGR00093">
    <property type="entry name" value="pseudouridine synthase"/>
    <property type="match status" value="1"/>
</dbReference>
<dbReference type="InterPro" id="IPR020103">
    <property type="entry name" value="PsdUridine_synth_cat_dom_sf"/>
</dbReference>
<accession>A0A4Y7U3V2</accession>
<dbReference type="Pfam" id="PF00849">
    <property type="entry name" value="PseudoU_synth_2"/>
    <property type="match status" value="1"/>
</dbReference>
<dbReference type="PANTHER" id="PTHR47683:SF2">
    <property type="entry name" value="RNA-BINDING S4 DOMAIN-CONTAINING PROTEIN"/>
    <property type="match status" value="1"/>
</dbReference>
<evidence type="ECO:0000256" key="1">
    <source>
        <dbReference type="ARBA" id="ARBA00008348"/>
    </source>
</evidence>
<feature type="domain" description="Pseudouridine synthase RsuA/RluA-like" evidence="3">
    <location>
        <begin position="1"/>
        <end position="93"/>
    </location>
</feature>
<comment type="caution">
    <text evidence="4">The sequence shown here is derived from an EMBL/GenBank/DDBJ whole genome shotgun (WGS) entry which is preliminary data.</text>
</comment>
<dbReference type="SUPFAM" id="SSF55120">
    <property type="entry name" value="Pseudouridine synthase"/>
    <property type="match status" value="1"/>
</dbReference>
<dbReference type="FunFam" id="3.30.70.1560:FF:000001">
    <property type="entry name" value="Pseudouridine synthase"/>
    <property type="match status" value="1"/>
</dbReference>
<sequence>DTSGLLILTNDGEFTNLMTHPRYKIQKKYVAKLKGYLLREEVKQLEKGIQLEDGLTQPAIVKVKSQDRERNVTHVEITITEGRNRQVRRMFSHFGHEVIKLTRVEYGPLNLKGLNAGQGRTLSPHEIKVL</sequence>
<dbReference type="InterPro" id="IPR000748">
    <property type="entry name" value="PsdUridine_synth_RsuA/RluB/E/F"/>
</dbReference>
<dbReference type="InterPro" id="IPR050343">
    <property type="entry name" value="RsuA_PseudoU_synthase"/>
</dbReference>
<gene>
    <name evidence="4" type="ORF">D0809_27140</name>
</gene>
<comment type="similarity">
    <text evidence="1">Belongs to the pseudouridine synthase RsuA family.</text>
</comment>
<dbReference type="PANTHER" id="PTHR47683">
    <property type="entry name" value="PSEUDOURIDINE SYNTHASE FAMILY PROTEIN-RELATED"/>
    <property type="match status" value="1"/>
</dbReference>
<evidence type="ECO:0000313" key="5">
    <source>
        <dbReference type="Proteomes" id="UP000298340"/>
    </source>
</evidence>
<dbReference type="AlphaFoldDB" id="A0A4Y7U3V2"/>
<evidence type="ECO:0000259" key="3">
    <source>
        <dbReference type="Pfam" id="PF00849"/>
    </source>
</evidence>
<name>A0A4Y7U3V2_9FLAO</name>
<dbReference type="EMBL" id="QWDN01000546">
    <property type="protein sequence ID" value="TEB41120.1"/>
    <property type="molecule type" value="Genomic_DNA"/>
</dbReference>
<dbReference type="GO" id="GO:0120159">
    <property type="term" value="F:rRNA pseudouridine synthase activity"/>
    <property type="evidence" value="ECO:0007669"/>
    <property type="project" value="UniProtKB-ARBA"/>
</dbReference>
<proteinExistence type="inferred from homology"/>
<dbReference type="GO" id="GO:0003723">
    <property type="term" value="F:RNA binding"/>
    <property type="evidence" value="ECO:0007669"/>
    <property type="project" value="InterPro"/>
</dbReference>
<evidence type="ECO:0000313" key="4">
    <source>
        <dbReference type="EMBL" id="TEB41120.1"/>
    </source>
</evidence>
<dbReference type="Proteomes" id="UP000298340">
    <property type="component" value="Unassembled WGS sequence"/>
</dbReference>
<evidence type="ECO:0000256" key="2">
    <source>
        <dbReference type="ARBA" id="ARBA00023235"/>
    </source>
</evidence>
<dbReference type="GO" id="GO:0000455">
    <property type="term" value="P:enzyme-directed rRNA pseudouridine synthesis"/>
    <property type="evidence" value="ECO:0007669"/>
    <property type="project" value="UniProtKB-ARBA"/>
</dbReference>
<dbReference type="InterPro" id="IPR020094">
    <property type="entry name" value="TruA/RsuA/RluB/E/F_N"/>
</dbReference>
<reference evidence="4 5" key="1">
    <citation type="journal article" date="2018" name="Syst. Appl. Microbiol.">
        <title>Flavobacterium circumlabens sp. nov. and Flavobacterium cupreum sp. nov., two psychrotrophic species isolated from Antarctic environmental samples.</title>
        <authorList>
            <person name="Kralova S."/>
            <person name="Busse H.J."/>
            <person name="Svec P."/>
            <person name="Maslanova I."/>
            <person name="Stankova E."/>
            <person name="Bartak M."/>
            <person name="Sedlacek I."/>
        </authorList>
    </citation>
    <scope>NUCLEOTIDE SEQUENCE [LARGE SCALE GENOMIC DNA]</scope>
    <source>
        <strain evidence="4 5">CCM 8828</strain>
    </source>
</reference>
<keyword evidence="2" id="KW-0413">Isomerase</keyword>
<dbReference type="InterPro" id="IPR042092">
    <property type="entry name" value="PsdUridine_s_RsuA/RluB/E/F_cat"/>
</dbReference>
<protein>
    <submittedName>
        <fullName evidence="4">rRNA pseudouridine synthase</fullName>
    </submittedName>
</protein>
<feature type="non-terminal residue" evidence="4">
    <location>
        <position position="130"/>
    </location>
</feature>
<feature type="non-terminal residue" evidence="4">
    <location>
        <position position="1"/>
    </location>
</feature>
<dbReference type="Gene3D" id="3.30.70.580">
    <property type="entry name" value="Pseudouridine synthase I, catalytic domain, N-terminal subdomain"/>
    <property type="match status" value="1"/>
</dbReference>
<dbReference type="Gene3D" id="3.30.70.1560">
    <property type="entry name" value="Alpha-L RNA-binding motif"/>
    <property type="match status" value="1"/>
</dbReference>
<dbReference type="GO" id="GO:0005829">
    <property type="term" value="C:cytosol"/>
    <property type="evidence" value="ECO:0007669"/>
    <property type="project" value="UniProtKB-ARBA"/>
</dbReference>
<dbReference type="InterPro" id="IPR006145">
    <property type="entry name" value="PsdUridine_synth_RsuA/RluA"/>
</dbReference>